<comment type="similarity">
    <text evidence="1">Belongs to the DinB family.</text>
</comment>
<sequence>MVTPGWCRIMAAYNAEMNRRLYAAASRLPDAERREARGVFFGSLHGTLSHLLWGDMQWMSRLDGGEKPPVDLRGSAAMEPDFAVLAEKRVALDARIAAWADGLTPERLAGDLTWFSAAANRQMSCPMGVVATHIFNHQTHHRGQAHALITAAGESTGDTDLFLVVDPAVFTG</sequence>
<protein>
    <submittedName>
        <fullName evidence="3">DinB family protein</fullName>
    </submittedName>
</protein>
<evidence type="ECO:0000313" key="3">
    <source>
        <dbReference type="EMBL" id="MBP0446743.1"/>
    </source>
</evidence>
<dbReference type="PANTHER" id="PTHR37302">
    <property type="entry name" value="SLR1116 PROTEIN"/>
    <property type="match status" value="1"/>
</dbReference>
<dbReference type="InterPro" id="IPR007837">
    <property type="entry name" value="DinB"/>
</dbReference>
<evidence type="ECO:0000256" key="2">
    <source>
        <dbReference type="ARBA" id="ARBA00022723"/>
    </source>
</evidence>
<reference evidence="3 4" key="1">
    <citation type="submission" date="2021-03" db="EMBL/GenBank/DDBJ databases">
        <authorList>
            <person name="So Y."/>
        </authorList>
    </citation>
    <scope>NUCLEOTIDE SEQUENCE [LARGE SCALE GENOMIC DNA]</scope>
    <source>
        <strain evidence="3 4">SSH11</strain>
    </source>
</reference>
<dbReference type="InterPro" id="IPR034660">
    <property type="entry name" value="DinB/YfiT-like"/>
</dbReference>
<accession>A0ABS4AI80</accession>
<dbReference type="Proteomes" id="UP000681594">
    <property type="component" value="Unassembled WGS sequence"/>
</dbReference>
<dbReference type="PANTHER" id="PTHR37302:SF1">
    <property type="entry name" value="PROTEIN DINB"/>
    <property type="match status" value="1"/>
</dbReference>
<dbReference type="RefSeq" id="WP_209381013.1">
    <property type="nucleotide sequence ID" value="NZ_JAGIZB010000020.1"/>
</dbReference>
<proteinExistence type="inferred from homology"/>
<dbReference type="Pfam" id="PF05163">
    <property type="entry name" value="DinB"/>
    <property type="match status" value="1"/>
</dbReference>
<dbReference type="EMBL" id="JAGIZB010000020">
    <property type="protein sequence ID" value="MBP0446743.1"/>
    <property type="molecule type" value="Genomic_DNA"/>
</dbReference>
<evidence type="ECO:0000256" key="1">
    <source>
        <dbReference type="ARBA" id="ARBA00008635"/>
    </source>
</evidence>
<keyword evidence="4" id="KW-1185">Reference proteome</keyword>
<organism evidence="3 4">
    <name type="scientific">Pararoseomonas baculiformis</name>
    <dbReference type="NCBI Taxonomy" id="2820812"/>
    <lineage>
        <taxon>Bacteria</taxon>
        <taxon>Pseudomonadati</taxon>
        <taxon>Pseudomonadota</taxon>
        <taxon>Alphaproteobacteria</taxon>
        <taxon>Acetobacterales</taxon>
        <taxon>Acetobacteraceae</taxon>
        <taxon>Pararoseomonas</taxon>
    </lineage>
</organism>
<evidence type="ECO:0000313" key="4">
    <source>
        <dbReference type="Proteomes" id="UP000681594"/>
    </source>
</evidence>
<keyword evidence="2" id="KW-0479">Metal-binding</keyword>
<dbReference type="SUPFAM" id="SSF109854">
    <property type="entry name" value="DinB/YfiT-like putative metalloenzymes"/>
    <property type="match status" value="1"/>
</dbReference>
<name>A0ABS4AI80_9PROT</name>
<gene>
    <name evidence="3" type="ORF">J8J14_18365</name>
</gene>
<comment type="caution">
    <text evidence="3">The sequence shown here is derived from an EMBL/GenBank/DDBJ whole genome shotgun (WGS) entry which is preliminary data.</text>
</comment>
<dbReference type="Gene3D" id="1.20.120.450">
    <property type="entry name" value="dinb family like domain"/>
    <property type="match status" value="1"/>
</dbReference>